<accession>A0A183CHG3</accession>
<reference evidence="8" key="2">
    <citation type="submission" date="2014-05" db="EMBL/GenBank/DDBJ databases">
        <title>The genome and life-stage specific transcriptomes of Globodera pallida elucidate key aspects of plant parasitism by a cyst nematode.</title>
        <authorList>
            <person name="Cotton J.A."/>
            <person name="Lilley C.J."/>
            <person name="Jones L.M."/>
            <person name="Kikuchi T."/>
            <person name="Reid A.J."/>
            <person name="Thorpe P."/>
            <person name="Tsai I.J."/>
            <person name="Beasley H."/>
            <person name="Blok V."/>
            <person name="Cock P.J.A."/>
            <person name="Van den Akker S.E."/>
            <person name="Holroyd N."/>
            <person name="Hunt M."/>
            <person name="Mantelin S."/>
            <person name="Naghra H."/>
            <person name="Pain A."/>
            <person name="Palomares-Rius J.E."/>
            <person name="Zarowiecki M."/>
            <person name="Berriman M."/>
            <person name="Jones J.T."/>
            <person name="Urwin P.E."/>
        </authorList>
    </citation>
    <scope>NUCLEOTIDE SEQUENCE [LARGE SCALE GENOMIC DNA]</scope>
    <source>
        <strain evidence="8">Lindley</strain>
    </source>
</reference>
<sequence length="140" mass="15693">MDFFHFSMCDRLTQIQDLVNELANHMCNSVGVLQASAGPCEFGNASEELKQEPNCRLFAQQIARTSKDIEILIDSLPADEQSLSVEEHEKALLELDDERARAAKELEQAVERAESLTDKLGELLSRIARLQMDSRPSAKC</sequence>
<feature type="coiled-coil region" evidence="7">
    <location>
        <begin position="78"/>
        <end position="133"/>
    </location>
</feature>
<dbReference type="GO" id="GO:0016592">
    <property type="term" value="C:mediator complex"/>
    <property type="evidence" value="ECO:0007669"/>
    <property type="project" value="UniProtKB-UniRule"/>
</dbReference>
<comment type="function">
    <text evidence="6">Component of the Mediator complex, a coactivator involved in the regulated transcription of nearly all RNA polymerase II-dependent genes. Mediator functions as a bridge to convey information from gene-specific regulatory proteins to the basal RNA polymerase II transcription machinery. Mediator is recruited to promoters by direct interactions with regulatory proteins and serves as a scaffold for the assembly of a functional preinitiation complex with RNA polymerase II and the general transcription factors.</text>
</comment>
<evidence type="ECO:0000313" key="8">
    <source>
        <dbReference type="Proteomes" id="UP000050741"/>
    </source>
</evidence>
<keyword evidence="8" id="KW-1185">Reference proteome</keyword>
<keyword evidence="4 6" id="KW-0804">Transcription</keyword>
<dbReference type="GO" id="GO:0003712">
    <property type="term" value="F:transcription coregulator activity"/>
    <property type="evidence" value="ECO:0007669"/>
    <property type="project" value="TreeGrafter"/>
</dbReference>
<keyword evidence="7" id="KW-0175">Coiled coil</keyword>
<dbReference type="SUPFAM" id="SSF140718">
    <property type="entry name" value="Mediator hinge subcomplex-like"/>
    <property type="match status" value="1"/>
</dbReference>
<dbReference type="GO" id="GO:0006357">
    <property type="term" value="P:regulation of transcription by RNA polymerase II"/>
    <property type="evidence" value="ECO:0007669"/>
    <property type="project" value="TreeGrafter"/>
</dbReference>
<evidence type="ECO:0000256" key="2">
    <source>
        <dbReference type="ARBA" id="ARBA00023015"/>
    </source>
</evidence>
<reference evidence="8" key="1">
    <citation type="submission" date="2013-12" db="EMBL/GenBank/DDBJ databases">
        <authorList>
            <person name="Aslett M."/>
        </authorList>
    </citation>
    <scope>NUCLEOTIDE SEQUENCE [LARGE SCALE GENOMIC DNA]</scope>
    <source>
        <strain evidence="8">Lindley</strain>
    </source>
</reference>
<dbReference type="AlphaFoldDB" id="A0A183CHG3"/>
<comment type="similarity">
    <text evidence="6">Belongs to the Mediator complex subunit 21 family.</text>
</comment>
<dbReference type="Proteomes" id="UP000050741">
    <property type="component" value="Unassembled WGS sequence"/>
</dbReference>
<dbReference type="PANTHER" id="PTHR13381">
    <property type="entry name" value="RNA POLYMERASE II HOLOENZYME COMPONENT SRB7"/>
    <property type="match status" value="1"/>
</dbReference>
<keyword evidence="2 6" id="KW-0805">Transcription regulation</keyword>
<dbReference type="Gene3D" id="6.10.280.10">
    <property type="entry name" value="Mediator complex, subunit Med21"/>
    <property type="match status" value="1"/>
</dbReference>
<evidence type="ECO:0000256" key="5">
    <source>
        <dbReference type="ARBA" id="ARBA00023242"/>
    </source>
</evidence>
<evidence type="ECO:0000256" key="1">
    <source>
        <dbReference type="ARBA" id="ARBA00004123"/>
    </source>
</evidence>
<organism evidence="8 9">
    <name type="scientific">Globodera pallida</name>
    <name type="common">Potato cyst nematode worm</name>
    <name type="synonym">Heterodera pallida</name>
    <dbReference type="NCBI Taxonomy" id="36090"/>
    <lineage>
        <taxon>Eukaryota</taxon>
        <taxon>Metazoa</taxon>
        <taxon>Ecdysozoa</taxon>
        <taxon>Nematoda</taxon>
        <taxon>Chromadorea</taxon>
        <taxon>Rhabditida</taxon>
        <taxon>Tylenchina</taxon>
        <taxon>Tylenchomorpha</taxon>
        <taxon>Tylenchoidea</taxon>
        <taxon>Heteroderidae</taxon>
        <taxon>Heteroderinae</taxon>
        <taxon>Globodera</taxon>
    </lineage>
</organism>
<dbReference type="InterPro" id="IPR021384">
    <property type="entry name" value="Mediator_Med21"/>
</dbReference>
<dbReference type="Pfam" id="PF11221">
    <property type="entry name" value="Med21"/>
    <property type="match status" value="1"/>
</dbReference>
<name>A0A183CHG3_GLOPA</name>
<protein>
    <recommendedName>
        <fullName evidence="6">Mediator of RNA polymerase II transcription subunit 21</fullName>
    </recommendedName>
</protein>
<evidence type="ECO:0000256" key="4">
    <source>
        <dbReference type="ARBA" id="ARBA00023163"/>
    </source>
</evidence>
<dbReference type="InterPro" id="IPR037212">
    <property type="entry name" value="Med7/Med21-like"/>
</dbReference>
<dbReference type="WBParaSite" id="GPLIN_001231900">
    <property type="protein sequence ID" value="GPLIN_001231900"/>
    <property type="gene ID" value="GPLIN_001231900"/>
</dbReference>
<reference evidence="9" key="3">
    <citation type="submission" date="2016-06" db="UniProtKB">
        <authorList>
            <consortium name="WormBaseParasite"/>
        </authorList>
    </citation>
    <scope>IDENTIFICATION</scope>
</reference>
<evidence type="ECO:0000313" key="9">
    <source>
        <dbReference type="WBParaSite" id="GPLIN_001231900"/>
    </source>
</evidence>
<evidence type="ECO:0000256" key="3">
    <source>
        <dbReference type="ARBA" id="ARBA00023159"/>
    </source>
</evidence>
<keyword evidence="3 6" id="KW-0010">Activator</keyword>
<evidence type="ECO:0000256" key="7">
    <source>
        <dbReference type="SAM" id="Coils"/>
    </source>
</evidence>
<proteinExistence type="inferred from homology"/>
<dbReference type="PANTHER" id="PTHR13381:SF0">
    <property type="entry name" value="MEDIATOR OF RNA POLYMERASE II TRANSCRIPTION SUBUNIT 21"/>
    <property type="match status" value="1"/>
</dbReference>
<comment type="subcellular location">
    <subcellularLocation>
        <location evidence="1 6">Nucleus</location>
    </subcellularLocation>
</comment>
<keyword evidence="5 6" id="KW-0539">Nucleus</keyword>
<evidence type="ECO:0000256" key="6">
    <source>
        <dbReference type="RuleBase" id="RU366036"/>
    </source>
</evidence>
<comment type="subunit">
    <text evidence="6">Component of the Mediator complex.</text>
</comment>